<name>A0A6G0YTW8_APHCR</name>
<dbReference type="GO" id="GO:0006260">
    <property type="term" value="P:DNA replication"/>
    <property type="evidence" value="ECO:0007669"/>
    <property type="project" value="TreeGrafter"/>
</dbReference>
<dbReference type="SUPFAM" id="SSF52540">
    <property type="entry name" value="P-loop containing nucleoside triphosphate hydrolases"/>
    <property type="match status" value="1"/>
</dbReference>
<proteinExistence type="predicted"/>
<evidence type="ECO:0000313" key="1">
    <source>
        <dbReference type="EMBL" id="KAF0761200.1"/>
    </source>
</evidence>
<evidence type="ECO:0008006" key="3">
    <source>
        <dbReference type="Google" id="ProtNLM"/>
    </source>
</evidence>
<dbReference type="EMBL" id="VUJU01002467">
    <property type="protein sequence ID" value="KAF0761200.1"/>
    <property type="molecule type" value="Genomic_DNA"/>
</dbReference>
<reference evidence="1 2" key="1">
    <citation type="submission" date="2019-08" db="EMBL/GenBank/DDBJ databases">
        <title>Whole genome of Aphis craccivora.</title>
        <authorList>
            <person name="Voronova N.V."/>
            <person name="Shulinski R.S."/>
            <person name="Bandarenka Y.V."/>
            <person name="Zhorov D.G."/>
            <person name="Warner D."/>
        </authorList>
    </citation>
    <scope>NUCLEOTIDE SEQUENCE [LARGE SCALE GENOMIC DNA]</scope>
    <source>
        <strain evidence="1">180601</strain>
        <tissue evidence="1">Whole Body</tissue>
    </source>
</reference>
<accession>A0A6G0YTW8</accession>
<dbReference type="InterPro" id="IPR027417">
    <property type="entry name" value="P-loop_NTPase"/>
</dbReference>
<dbReference type="PANTHER" id="PTHR23274:SF51">
    <property type="entry name" value="OS03G0423850 PROTEIN"/>
    <property type="match status" value="1"/>
</dbReference>
<protein>
    <recommendedName>
        <fullName evidence="3">ATP-dependent DNA helicase PIF1-like</fullName>
    </recommendedName>
</protein>
<evidence type="ECO:0000313" key="2">
    <source>
        <dbReference type="Proteomes" id="UP000478052"/>
    </source>
</evidence>
<dbReference type="Proteomes" id="UP000478052">
    <property type="component" value="Unassembled WGS sequence"/>
</dbReference>
<dbReference type="OrthoDB" id="6581011at2759"/>
<keyword evidence="2" id="KW-1185">Reference proteome</keyword>
<sequence length="92" mass="10445">MVLVRRIPMIPTNLPFQFRRIQFPVKLSFEMTINNKAQGQILNVAGLDLTVQCFPHGQLYVALSRVTCKQNLLVLASEGEVINVVYPKIFNT</sequence>
<dbReference type="AlphaFoldDB" id="A0A6G0YTW8"/>
<dbReference type="GO" id="GO:0005657">
    <property type="term" value="C:replication fork"/>
    <property type="evidence" value="ECO:0007669"/>
    <property type="project" value="TreeGrafter"/>
</dbReference>
<gene>
    <name evidence="1" type="ORF">FWK35_00022959</name>
</gene>
<organism evidence="1 2">
    <name type="scientific">Aphis craccivora</name>
    <name type="common">Cowpea aphid</name>
    <dbReference type="NCBI Taxonomy" id="307492"/>
    <lineage>
        <taxon>Eukaryota</taxon>
        <taxon>Metazoa</taxon>
        <taxon>Ecdysozoa</taxon>
        <taxon>Arthropoda</taxon>
        <taxon>Hexapoda</taxon>
        <taxon>Insecta</taxon>
        <taxon>Pterygota</taxon>
        <taxon>Neoptera</taxon>
        <taxon>Paraneoptera</taxon>
        <taxon>Hemiptera</taxon>
        <taxon>Sternorrhyncha</taxon>
        <taxon>Aphidomorpha</taxon>
        <taxon>Aphidoidea</taxon>
        <taxon>Aphididae</taxon>
        <taxon>Aphidini</taxon>
        <taxon>Aphis</taxon>
        <taxon>Aphis</taxon>
    </lineage>
</organism>
<dbReference type="PANTHER" id="PTHR23274">
    <property type="entry name" value="DNA HELICASE-RELATED"/>
    <property type="match status" value="1"/>
</dbReference>
<comment type="caution">
    <text evidence="1">The sequence shown here is derived from an EMBL/GenBank/DDBJ whole genome shotgun (WGS) entry which is preliminary data.</text>
</comment>